<reference evidence="1 2" key="1">
    <citation type="submission" date="2022-01" db="EMBL/GenBank/DDBJ databases">
        <authorList>
            <person name="Xiong W."/>
            <person name="Schranz E."/>
        </authorList>
    </citation>
    <scope>NUCLEOTIDE SEQUENCE [LARGE SCALE GENOMIC DNA]</scope>
</reference>
<comment type="caution">
    <text evidence="1">The sequence shown here is derived from an EMBL/GenBank/DDBJ whole genome shotgun (WGS) entry which is preliminary data.</text>
</comment>
<evidence type="ECO:0000313" key="2">
    <source>
        <dbReference type="Proteomes" id="UP001157418"/>
    </source>
</evidence>
<proteinExistence type="predicted"/>
<protein>
    <submittedName>
        <fullName evidence="1">Uncharacterized protein</fullName>
    </submittedName>
</protein>
<dbReference type="Proteomes" id="UP001157418">
    <property type="component" value="Unassembled WGS sequence"/>
</dbReference>
<name>A0AAU9MP78_9ASTR</name>
<gene>
    <name evidence="1" type="ORF">LVIROSA_LOCUS13558</name>
</gene>
<dbReference type="AlphaFoldDB" id="A0AAU9MP78"/>
<dbReference type="EMBL" id="CAKMRJ010002223">
    <property type="protein sequence ID" value="CAH1426483.1"/>
    <property type="molecule type" value="Genomic_DNA"/>
</dbReference>
<keyword evidence="2" id="KW-1185">Reference proteome</keyword>
<sequence>MALPVNMISSHGVIPTSEYAETLREKYSFQMEDGILIPLDEASFLEPPPGKFRPVALRDSLPHPSRKYAQGFTTPAVSVPSHSIPTGEMPSPGNLYVAPLVVLPTPVLSESLESVEDNKKGILAGATSCVTRKRGLMSLATLSDVAKRRTIADRCRRCKLATNFIATMIPSSEEAINILDDDTH</sequence>
<organism evidence="1 2">
    <name type="scientific">Lactuca virosa</name>
    <dbReference type="NCBI Taxonomy" id="75947"/>
    <lineage>
        <taxon>Eukaryota</taxon>
        <taxon>Viridiplantae</taxon>
        <taxon>Streptophyta</taxon>
        <taxon>Embryophyta</taxon>
        <taxon>Tracheophyta</taxon>
        <taxon>Spermatophyta</taxon>
        <taxon>Magnoliopsida</taxon>
        <taxon>eudicotyledons</taxon>
        <taxon>Gunneridae</taxon>
        <taxon>Pentapetalae</taxon>
        <taxon>asterids</taxon>
        <taxon>campanulids</taxon>
        <taxon>Asterales</taxon>
        <taxon>Asteraceae</taxon>
        <taxon>Cichorioideae</taxon>
        <taxon>Cichorieae</taxon>
        <taxon>Lactucinae</taxon>
        <taxon>Lactuca</taxon>
    </lineage>
</organism>
<accession>A0AAU9MP78</accession>
<evidence type="ECO:0000313" key="1">
    <source>
        <dbReference type="EMBL" id="CAH1426483.1"/>
    </source>
</evidence>